<reference evidence="1" key="1">
    <citation type="submission" date="2021-02" db="EMBL/GenBank/DDBJ databases">
        <authorList>
            <person name="Nowell W R."/>
        </authorList>
    </citation>
    <scope>NUCLEOTIDE SEQUENCE</scope>
</reference>
<dbReference type="OrthoDB" id="9997241at2759"/>
<dbReference type="Proteomes" id="UP000663823">
    <property type="component" value="Unassembled WGS sequence"/>
</dbReference>
<dbReference type="AlphaFoldDB" id="A0A814K3Z3"/>
<dbReference type="InterPro" id="IPR036291">
    <property type="entry name" value="NAD(P)-bd_dom_sf"/>
</dbReference>
<dbReference type="Proteomes" id="UP000663882">
    <property type="component" value="Unassembled WGS sequence"/>
</dbReference>
<evidence type="ECO:0000313" key="2">
    <source>
        <dbReference type="EMBL" id="CAF3922066.1"/>
    </source>
</evidence>
<evidence type="ECO:0000313" key="3">
    <source>
        <dbReference type="Proteomes" id="UP000663882"/>
    </source>
</evidence>
<gene>
    <name evidence="2" type="ORF">OTI717_LOCUS24879</name>
    <name evidence="1" type="ORF">RFH988_LOCUS16491</name>
</gene>
<proteinExistence type="predicted"/>
<organism evidence="1 3">
    <name type="scientific">Rotaria sordida</name>
    <dbReference type="NCBI Taxonomy" id="392033"/>
    <lineage>
        <taxon>Eukaryota</taxon>
        <taxon>Metazoa</taxon>
        <taxon>Spiralia</taxon>
        <taxon>Gnathifera</taxon>
        <taxon>Rotifera</taxon>
        <taxon>Eurotatoria</taxon>
        <taxon>Bdelloidea</taxon>
        <taxon>Philodinida</taxon>
        <taxon>Philodinidae</taxon>
        <taxon>Rotaria</taxon>
    </lineage>
</organism>
<dbReference type="EMBL" id="CAJOAX010004806">
    <property type="protein sequence ID" value="CAF3922066.1"/>
    <property type="molecule type" value="Genomic_DNA"/>
</dbReference>
<dbReference type="SUPFAM" id="SSF51735">
    <property type="entry name" value="NAD(P)-binding Rossmann-fold domains"/>
    <property type="match status" value="1"/>
</dbReference>
<evidence type="ECO:0008006" key="4">
    <source>
        <dbReference type="Google" id="ProtNLM"/>
    </source>
</evidence>
<protein>
    <recommendedName>
        <fullName evidence="4">S-adenosyl-L-homocysteine hydrolase NAD binding domain-containing protein</fullName>
    </recommendedName>
</protein>
<sequence>MNTEDIVTHVPFETRVHQQCLRLSDLPLLSSIVKTVQNEKPLENYTIWNIQHELGNVTAQIEALLLLGASPSNLYFLPPPYTHHKGFEQFVIEHFRVPKENWFHAAPYCLMYNYEKYRLVQVLFELNRLITIELTKQKVASMKLLVLDSGACFSEALANLYEIDDGKLDPNQLVENLPATLKIERSDASLLLSHLESIEIHLVEQTSRGLFKYVDQPNIEQALNRIGTSIIDVASSEPKRRLEPLLIAEACLNMLSYLFYDAPKSLRIPKPSQSQKCLLLGYGAIGQAIGHALIRPGDLDIFSKGSVKVWDRDASRRQLAQDEGLEIFDNWGSKEEFDYVIGCTGRCSLPMSSFSLLRDNAYLISVSSGAIEFPFHEMVQRALSDTEIDLSSAQINEFTSEDIHRNIEFRIDNRRKLTVVNGGMPITFVGILNAALPEKFDVTVSCMIAASIQAVHTNQQTSDQNRIIPLDSTYSALICDWYKP</sequence>
<comment type="caution">
    <text evidence="1">The sequence shown here is derived from an EMBL/GenBank/DDBJ whole genome shotgun (WGS) entry which is preliminary data.</text>
</comment>
<evidence type="ECO:0000313" key="1">
    <source>
        <dbReference type="EMBL" id="CAF1046378.1"/>
    </source>
</evidence>
<accession>A0A814K3Z3</accession>
<dbReference type="EMBL" id="CAJNOO010000847">
    <property type="protein sequence ID" value="CAF1046378.1"/>
    <property type="molecule type" value="Genomic_DNA"/>
</dbReference>
<name>A0A814K3Z3_9BILA</name>